<dbReference type="EMBL" id="FOSN01000004">
    <property type="protein sequence ID" value="SFK22542.1"/>
    <property type="molecule type" value="Genomic_DNA"/>
</dbReference>
<sequence length="97" mass="10465">MGEVLVFKPVTGHGLSDSDRLAHQGPAPKPPAPKPSTPRPSAVVIFFPGVRRGTIVDRPSEAKGRAQGDRPQKKTRRKQSQGAVLQGKDGVTEKQKY</sequence>
<reference evidence="2 3" key="1">
    <citation type="submission" date="2016-10" db="EMBL/GenBank/DDBJ databases">
        <authorList>
            <person name="de Groot N.N."/>
        </authorList>
    </citation>
    <scope>NUCLEOTIDE SEQUENCE [LARGE SCALE GENOMIC DNA]</scope>
    <source>
        <strain evidence="2 3">NE2</strain>
    </source>
</reference>
<keyword evidence="3" id="KW-1185">Reference proteome</keyword>
<protein>
    <submittedName>
        <fullName evidence="2">Uncharacterized protein</fullName>
    </submittedName>
</protein>
<name>A0A1I3XSN7_9HYPH</name>
<feature type="compositionally biased region" description="Basic and acidic residues" evidence="1">
    <location>
        <begin position="54"/>
        <end position="72"/>
    </location>
</feature>
<organism evidence="2 3">
    <name type="scientific">Methylocapsa palsarum</name>
    <dbReference type="NCBI Taxonomy" id="1612308"/>
    <lineage>
        <taxon>Bacteria</taxon>
        <taxon>Pseudomonadati</taxon>
        <taxon>Pseudomonadota</taxon>
        <taxon>Alphaproteobacteria</taxon>
        <taxon>Hyphomicrobiales</taxon>
        <taxon>Beijerinckiaceae</taxon>
        <taxon>Methylocapsa</taxon>
    </lineage>
</organism>
<feature type="compositionally biased region" description="Pro residues" evidence="1">
    <location>
        <begin position="27"/>
        <end position="38"/>
    </location>
</feature>
<proteinExistence type="predicted"/>
<dbReference type="Proteomes" id="UP000198755">
    <property type="component" value="Unassembled WGS sequence"/>
</dbReference>
<feature type="region of interest" description="Disordered" evidence="1">
    <location>
        <begin position="54"/>
        <end position="97"/>
    </location>
</feature>
<feature type="region of interest" description="Disordered" evidence="1">
    <location>
        <begin position="1"/>
        <end position="41"/>
    </location>
</feature>
<gene>
    <name evidence="2" type="ORF">SAMN05444581_10455</name>
</gene>
<evidence type="ECO:0000313" key="3">
    <source>
        <dbReference type="Proteomes" id="UP000198755"/>
    </source>
</evidence>
<accession>A0A1I3XSN7</accession>
<evidence type="ECO:0000256" key="1">
    <source>
        <dbReference type="SAM" id="MobiDB-lite"/>
    </source>
</evidence>
<evidence type="ECO:0000313" key="2">
    <source>
        <dbReference type="EMBL" id="SFK22542.1"/>
    </source>
</evidence>
<dbReference type="AlphaFoldDB" id="A0A1I3XSN7"/>